<feature type="compositionally biased region" description="Polar residues" evidence="2">
    <location>
        <begin position="208"/>
        <end position="237"/>
    </location>
</feature>
<organism evidence="3 4">
    <name type="scientific">Xylaria multiplex</name>
    <dbReference type="NCBI Taxonomy" id="323545"/>
    <lineage>
        <taxon>Eukaryota</taxon>
        <taxon>Fungi</taxon>
        <taxon>Dikarya</taxon>
        <taxon>Ascomycota</taxon>
        <taxon>Pezizomycotina</taxon>
        <taxon>Sordariomycetes</taxon>
        <taxon>Xylariomycetidae</taxon>
        <taxon>Xylariales</taxon>
        <taxon>Xylariaceae</taxon>
        <taxon>Xylaria</taxon>
    </lineage>
</organism>
<protein>
    <submittedName>
        <fullName evidence="3">Uncharacterized protein</fullName>
    </submittedName>
</protein>
<name>A0A7C8N8W9_9PEZI</name>
<dbReference type="OrthoDB" id="4770621at2759"/>
<keyword evidence="4" id="KW-1185">Reference proteome</keyword>
<feature type="region of interest" description="Disordered" evidence="2">
    <location>
        <begin position="368"/>
        <end position="441"/>
    </location>
</feature>
<feature type="compositionally biased region" description="Pro residues" evidence="2">
    <location>
        <begin position="670"/>
        <end position="679"/>
    </location>
</feature>
<dbReference type="Proteomes" id="UP000481858">
    <property type="component" value="Unassembled WGS sequence"/>
</dbReference>
<feature type="region of interest" description="Disordered" evidence="2">
    <location>
        <begin position="652"/>
        <end position="803"/>
    </location>
</feature>
<feature type="region of interest" description="Disordered" evidence="2">
    <location>
        <begin position="869"/>
        <end position="920"/>
    </location>
</feature>
<feature type="coiled-coil region" evidence="1">
    <location>
        <begin position="17"/>
        <end position="51"/>
    </location>
</feature>
<feature type="region of interest" description="Disordered" evidence="2">
    <location>
        <begin position="202"/>
        <end position="237"/>
    </location>
</feature>
<evidence type="ECO:0000256" key="2">
    <source>
        <dbReference type="SAM" id="MobiDB-lite"/>
    </source>
</evidence>
<feature type="region of interest" description="Disordered" evidence="2">
    <location>
        <begin position="286"/>
        <end position="305"/>
    </location>
</feature>
<evidence type="ECO:0000256" key="1">
    <source>
        <dbReference type="SAM" id="Coils"/>
    </source>
</evidence>
<feature type="compositionally biased region" description="Basic residues" evidence="2">
    <location>
        <begin position="422"/>
        <end position="431"/>
    </location>
</feature>
<feature type="compositionally biased region" description="Low complexity" evidence="2">
    <location>
        <begin position="290"/>
        <end position="299"/>
    </location>
</feature>
<reference evidence="3 4" key="1">
    <citation type="submission" date="2019-12" db="EMBL/GenBank/DDBJ databases">
        <title>Draft genome sequence of the ascomycete Xylaria multiplex DSM 110363.</title>
        <authorList>
            <person name="Buettner E."/>
            <person name="Kellner H."/>
        </authorList>
    </citation>
    <scope>NUCLEOTIDE SEQUENCE [LARGE SCALE GENOMIC DNA]</scope>
    <source>
        <strain evidence="3 4">DSM 110363</strain>
    </source>
</reference>
<sequence length="920" mass="101107">MAPQSASSAKDSSAGELQQLREELGRLREYKAMAERDLEKMGIDLRAAQNQSWVSKRAEVRRRRAEKKKAKEAAKWAEVDKNRKWLREQRKRVGLPVNDPTPSPSEVAYRERVAEAKEKETAERLRNRVRRVSNQILVASAISKLYREVTTADHSGHNVPGVDPAAVLEHKPFDARSDGSLSTTEIMARSFRNWVNRERHNRYRGRSRSPSTVVASSRTTGSEDTPSGSPSVSSFTDDSAPAAAGVLGALALMYGLGAPDDAGNSDDDLSSLGSLHFTDSSGFEIDSDAKSSASSAPPKDSGKDLADKVASQFADMLSKTDLDKVQKELKEKAKVFQALQPNMTSKGGIQYPKKSKFPTWYEMNHGLKSENENYPTPNTTPTPNSTPTSNSTPSVPYTPVKPRPKPTKPGKNENQQMSPRAKYMRRRRRLPNRPPKPDRHIWDPTWWRINTKDYYDGVWAGKSEGQKQPEDKMETGFITWNEQEKRFPRLDERLRPKEVPGVSWDPLIIFDPATVDTHAWDPVNRAVVEADTGKREPLRLNPVTRHSLARWPTRNYSISKVPVQMPDIPPTTAKKQPLSSVTFSTAKNAKNMKAPTGSALGSGVLGAAKAGKQKGKQKGEKQGKKKGKKVTFDTPAPSSAVASVYYPLKSPTAQSFSRSPSDDQQKARAFPPPPTPYPDTPTVALYQHDDKYFPDDDSTPSTPFTPEAAPKEQELDAKLASFIQALRDGNESNDSGDSVKNENGKRPASSSLAGPPSPFRRKRSFAGPSHSEKENPAKSARTAYTAFPSPGLGEEYDEEELQTSHPALVKEYRDARAAVDRTAAYPTTPVHRAAAARLAAARSRLKAVLKQEATQNQSLLTRQAPLVSSLAGPKSAGGSGKKSVRFDVQREGGPSGGMRLGAKRAIGRYGATSARRGPFR</sequence>
<feature type="compositionally biased region" description="Low complexity" evidence="2">
    <location>
        <begin position="372"/>
        <end position="400"/>
    </location>
</feature>
<accession>A0A7C8N8W9</accession>
<dbReference type="AlphaFoldDB" id="A0A7C8N8W9"/>
<dbReference type="EMBL" id="WUBL01000015">
    <property type="protein sequence ID" value="KAF2971256.1"/>
    <property type="molecule type" value="Genomic_DNA"/>
</dbReference>
<comment type="caution">
    <text evidence="3">The sequence shown here is derived from an EMBL/GenBank/DDBJ whole genome shotgun (WGS) entry which is preliminary data.</text>
</comment>
<gene>
    <name evidence="3" type="ORF">GQX73_g2327</name>
</gene>
<feature type="region of interest" description="Disordered" evidence="2">
    <location>
        <begin position="592"/>
        <end position="634"/>
    </location>
</feature>
<evidence type="ECO:0000313" key="4">
    <source>
        <dbReference type="Proteomes" id="UP000481858"/>
    </source>
</evidence>
<proteinExistence type="predicted"/>
<feature type="compositionally biased region" description="Low complexity" evidence="2">
    <location>
        <begin position="597"/>
        <end position="610"/>
    </location>
</feature>
<dbReference type="InParanoid" id="A0A7C8N8W9"/>
<evidence type="ECO:0000313" key="3">
    <source>
        <dbReference type="EMBL" id="KAF2971256.1"/>
    </source>
</evidence>
<keyword evidence="1" id="KW-0175">Coiled coil</keyword>